<dbReference type="Proteomes" id="UP001234178">
    <property type="component" value="Unassembled WGS sequence"/>
</dbReference>
<accession>A0ABR0BA44</accession>
<evidence type="ECO:0000313" key="2">
    <source>
        <dbReference type="EMBL" id="KAK4045460.1"/>
    </source>
</evidence>
<evidence type="ECO:0000256" key="1">
    <source>
        <dbReference type="SAM" id="MobiDB-lite"/>
    </source>
</evidence>
<evidence type="ECO:0000313" key="3">
    <source>
        <dbReference type="Proteomes" id="UP001234178"/>
    </source>
</evidence>
<feature type="compositionally biased region" description="Basic and acidic residues" evidence="1">
    <location>
        <begin position="1"/>
        <end position="32"/>
    </location>
</feature>
<gene>
    <name evidence="2" type="ORF">OUZ56_033084</name>
</gene>
<comment type="caution">
    <text evidence="2">The sequence shown here is derived from an EMBL/GenBank/DDBJ whole genome shotgun (WGS) entry which is preliminary data.</text>
</comment>
<keyword evidence="3" id="KW-1185">Reference proteome</keyword>
<sequence length="520" mass="57977">MPEEEPGHQREEEPLHEQRQEGAFHRFCERSPRVVAPLKQRAHAAGGAEEHQQGVAPVAARRRREPTEHEHHIGEPDDDPPPKQQSKQRSPGEGVLLRVVGVVQVEERAEAENDRSCRPTCECAPEKTHAVGVNRSFTKVDIGPGAVAIKLGLNVPIPLLHRVDHEEGGDLGARKSDERHFGRSEHGEARNVCDSCDELLRRFAHHRRLREVAFLAERVERCPGGGDRSAGLRAEHRRIDDAVAGPGGAGEHLKLPQFLRAIEDDARPLRAKAVFVEVHRETGHAVDAEVEGGDRRAELLEKREEPGADAAVDVAKDPARLRDRGDLRHRVDDAVRIARRRNDDECGSIGEDRLHRFRPDFKGDFVDGDRDQLDVEVLGRLVKRGVGGHRNHDLRFGDPTDFPRVVAGRLHGEHAALGAATCEVAGGPLGRIHMRECDRNDVIFHLAKGREDRRIEGIFRKEFEVSLLLDRLDFLAGRIDVGPDATAVHRHVAAPVLLESALNDFFRPPTLRKLQHGARL</sequence>
<protein>
    <submittedName>
        <fullName evidence="2">Uncharacterized protein</fullName>
    </submittedName>
</protein>
<feature type="compositionally biased region" description="Basic and acidic residues" evidence="1">
    <location>
        <begin position="65"/>
        <end position="75"/>
    </location>
</feature>
<organism evidence="2 3">
    <name type="scientific">Daphnia magna</name>
    <dbReference type="NCBI Taxonomy" id="35525"/>
    <lineage>
        <taxon>Eukaryota</taxon>
        <taxon>Metazoa</taxon>
        <taxon>Ecdysozoa</taxon>
        <taxon>Arthropoda</taxon>
        <taxon>Crustacea</taxon>
        <taxon>Branchiopoda</taxon>
        <taxon>Diplostraca</taxon>
        <taxon>Cladocera</taxon>
        <taxon>Anomopoda</taxon>
        <taxon>Daphniidae</taxon>
        <taxon>Daphnia</taxon>
    </lineage>
</organism>
<reference evidence="2 3" key="1">
    <citation type="journal article" date="2023" name="Nucleic Acids Res.">
        <title>The hologenome of Daphnia magna reveals possible DNA methylation and microbiome-mediated evolution of the host genome.</title>
        <authorList>
            <person name="Chaturvedi A."/>
            <person name="Li X."/>
            <person name="Dhandapani V."/>
            <person name="Marshall H."/>
            <person name="Kissane S."/>
            <person name="Cuenca-Cambronero M."/>
            <person name="Asole G."/>
            <person name="Calvet F."/>
            <person name="Ruiz-Romero M."/>
            <person name="Marangio P."/>
            <person name="Guigo R."/>
            <person name="Rago D."/>
            <person name="Mirbahai L."/>
            <person name="Eastwood N."/>
            <person name="Colbourne J.K."/>
            <person name="Zhou J."/>
            <person name="Mallon E."/>
            <person name="Orsini L."/>
        </authorList>
    </citation>
    <scope>NUCLEOTIDE SEQUENCE [LARGE SCALE GENOMIC DNA]</scope>
    <source>
        <strain evidence="2">LRV0_1</strain>
    </source>
</reference>
<dbReference type="EMBL" id="JAOYFB010000044">
    <property type="protein sequence ID" value="KAK4045460.1"/>
    <property type="molecule type" value="Genomic_DNA"/>
</dbReference>
<name>A0ABR0BA44_9CRUS</name>
<feature type="region of interest" description="Disordered" evidence="1">
    <location>
        <begin position="1"/>
        <end position="96"/>
    </location>
</feature>
<proteinExistence type="predicted"/>